<keyword evidence="2" id="KW-1133">Transmembrane helix</keyword>
<organism evidence="3 4">
    <name type="scientific">Stephania japonica</name>
    <dbReference type="NCBI Taxonomy" id="461633"/>
    <lineage>
        <taxon>Eukaryota</taxon>
        <taxon>Viridiplantae</taxon>
        <taxon>Streptophyta</taxon>
        <taxon>Embryophyta</taxon>
        <taxon>Tracheophyta</taxon>
        <taxon>Spermatophyta</taxon>
        <taxon>Magnoliopsida</taxon>
        <taxon>Ranunculales</taxon>
        <taxon>Menispermaceae</taxon>
        <taxon>Menispermoideae</taxon>
        <taxon>Cissampelideae</taxon>
        <taxon>Stephania</taxon>
    </lineage>
</organism>
<evidence type="ECO:0000313" key="3">
    <source>
        <dbReference type="EMBL" id="KAK9124283.1"/>
    </source>
</evidence>
<dbReference type="EMBL" id="JBBNAE010000005">
    <property type="protein sequence ID" value="KAK9124283.1"/>
    <property type="molecule type" value="Genomic_DNA"/>
</dbReference>
<feature type="region of interest" description="Disordered" evidence="1">
    <location>
        <begin position="52"/>
        <end position="71"/>
    </location>
</feature>
<dbReference type="Proteomes" id="UP001417504">
    <property type="component" value="Unassembled WGS sequence"/>
</dbReference>
<sequence>MALGRAYPNALEIWGRHMTWELESYMRVFFPPLLIRSYVGLFVVIQSPILGRRQRDSQSSKGKAPELRDLL</sequence>
<keyword evidence="4" id="KW-1185">Reference proteome</keyword>
<evidence type="ECO:0000256" key="2">
    <source>
        <dbReference type="SAM" id="Phobius"/>
    </source>
</evidence>
<feature type="transmembrane region" description="Helical" evidence="2">
    <location>
        <begin position="28"/>
        <end position="51"/>
    </location>
</feature>
<evidence type="ECO:0000256" key="1">
    <source>
        <dbReference type="SAM" id="MobiDB-lite"/>
    </source>
</evidence>
<proteinExistence type="predicted"/>
<keyword evidence="2" id="KW-0812">Transmembrane</keyword>
<reference evidence="3 4" key="1">
    <citation type="submission" date="2024-01" db="EMBL/GenBank/DDBJ databases">
        <title>Genome assemblies of Stephania.</title>
        <authorList>
            <person name="Yang L."/>
        </authorList>
    </citation>
    <scope>NUCLEOTIDE SEQUENCE [LARGE SCALE GENOMIC DNA]</scope>
    <source>
        <strain evidence="3">QJT</strain>
        <tissue evidence="3">Leaf</tissue>
    </source>
</reference>
<dbReference type="AlphaFoldDB" id="A0AAP0NZ13"/>
<gene>
    <name evidence="3" type="ORF">Sjap_013885</name>
</gene>
<evidence type="ECO:0000313" key="4">
    <source>
        <dbReference type="Proteomes" id="UP001417504"/>
    </source>
</evidence>
<protein>
    <submittedName>
        <fullName evidence="3">Uncharacterized protein</fullName>
    </submittedName>
</protein>
<comment type="caution">
    <text evidence="3">The sequence shown here is derived from an EMBL/GenBank/DDBJ whole genome shotgun (WGS) entry which is preliminary data.</text>
</comment>
<name>A0AAP0NZ13_9MAGN</name>
<feature type="compositionally biased region" description="Basic and acidic residues" evidence="1">
    <location>
        <begin position="53"/>
        <end position="71"/>
    </location>
</feature>
<keyword evidence="2" id="KW-0472">Membrane</keyword>
<accession>A0AAP0NZ13</accession>